<feature type="domain" description="Beta-lactamase-related" evidence="2">
    <location>
        <begin position="31"/>
        <end position="373"/>
    </location>
</feature>
<evidence type="ECO:0000256" key="1">
    <source>
        <dbReference type="SAM" id="SignalP"/>
    </source>
</evidence>
<dbReference type="InterPro" id="IPR050491">
    <property type="entry name" value="AmpC-like"/>
</dbReference>
<dbReference type="Gene3D" id="3.40.710.10">
    <property type="entry name" value="DD-peptidase/beta-lactamase superfamily"/>
    <property type="match status" value="1"/>
</dbReference>
<feature type="signal peptide" evidence="1">
    <location>
        <begin position="1"/>
        <end position="25"/>
    </location>
</feature>
<dbReference type="AlphaFoldDB" id="A0A853J7W3"/>
<dbReference type="InterPro" id="IPR012338">
    <property type="entry name" value="Beta-lactam/transpept-like"/>
</dbReference>
<dbReference type="Proteomes" id="UP000578091">
    <property type="component" value="Unassembled WGS sequence"/>
</dbReference>
<feature type="chain" id="PRO_5032812647" evidence="1">
    <location>
        <begin position="26"/>
        <end position="542"/>
    </location>
</feature>
<proteinExistence type="predicted"/>
<comment type="caution">
    <text evidence="4">The sequence shown here is derived from an EMBL/GenBank/DDBJ whole genome shotgun (WGS) entry which is preliminary data.</text>
</comment>
<reference evidence="4 5" key="1">
    <citation type="submission" date="2020-07" db="EMBL/GenBank/DDBJ databases">
        <title>Luteimonas sp. SJ-92.</title>
        <authorList>
            <person name="Huang X.-X."/>
            <person name="Xu L."/>
            <person name="Sun J.-Q."/>
        </authorList>
    </citation>
    <scope>NUCLEOTIDE SEQUENCE [LARGE SCALE GENOMIC DNA]</scope>
    <source>
        <strain evidence="4 5">SJ-92</strain>
    </source>
</reference>
<evidence type="ECO:0000313" key="4">
    <source>
        <dbReference type="EMBL" id="NZA24789.1"/>
    </source>
</evidence>
<gene>
    <name evidence="4" type="ORF">H0E84_00165</name>
</gene>
<dbReference type="Pfam" id="PF11954">
    <property type="entry name" value="DUF3471"/>
    <property type="match status" value="1"/>
</dbReference>
<dbReference type="InterPro" id="IPR021860">
    <property type="entry name" value="Peptidase_S12_Pab87-rel_C"/>
</dbReference>
<dbReference type="EMBL" id="JACCKA010000001">
    <property type="protein sequence ID" value="NZA24789.1"/>
    <property type="molecule type" value="Genomic_DNA"/>
</dbReference>
<protein>
    <submittedName>
        <fullName evidence="4">Serine hydrolase</fullName>
    </submittedName>
</protein>
<dbReference type="SUPFAM" id="SSF56601">
    <property type="entry name" value="beta-lactamase/transpeptidase-like"/>
    <property type="match status" value="1"/>
</dbReference>
<dbReference type="PANTHER" id="PTHR46825">
    <property type="entry name" value="D-ALANYL-D-ALANINE-CARBOXYPEPTIDASE/ENDOPEPTIDASE AMPH"/>
    <property type="match status" value="1"/>
</dbReference>
<sequence>MANSLRLSRIATLLASLLAATAASAAPPGGFDARVQEAMQAHGVPGMAIAIVEDGEVALARGYGLRRVGAPEPVDADTIFPTGSTGKAVTAVALAILVDEGRLGWDDKVIDHLPDFRMHDAWVTREMTVRDLLVHRSGLGLGAGDLLYVPRTSRSRADVVRALRHIAPATSFRSGYAYDNILYVVAGELVAAVGGMSWEDFIRRRVFEAAGMTSSVSLEDDRFANPNRAHPHARIGGRVRGLGEQQVLPEREGLGQIAAPAGGLSSSANDLARWLQIQLGQGALPGGGDARLYSEASAQEMWTPQVLVPVRRFPPPIDGITPQFSTYALGWSVQDYRGARLVQHGGAVFGVLTMVVLMPDREVGFALQMNSEDVQVLRGLMYELLDHYLDGPADGWPQKDWVAAFDEWNRARLEAGVAALDAAGGKDERARGRPSLAPSGYAGAYADPWYGPIAIRADGGRLRIDFSQSPGMVGTLTHHRHDTFRADWDDRAIEPAYATFALDAEGEVERITMKAVSPVADFSYDYHDLLFTPVEAAGPNSR</sequence>
<organism evidence="4 5">
    <name type="scientific">Luteimonas salinisoli</name>
    <dbReference type="NCBI Taxonomy" id="2752307"/>
    <lineage>
        <taxon>Bacteria</taxon>
        <taxon>Pseudomonadati</taxon>
        <taxon>Pseudomonadota</taxon>
        <taxon>Gammaproteobacteria</taxon>
        <taxon>Lysobacterales</taxon>
        <taxon>Lysobacteraceae</taxon>
        <taxon>Luteimonas</taxon>
    </lineage>
</organism>
<accession>A0A853J7W3</accession>
<keyword evidence="5" id="KW-1185">Reference proteome</keyword>
<dbReference type="Pfam" id="PF00144">
    <property type="entry name" value="Beta-lactamase"/>
    <property type="match status" value="1"/>
</dbReference>
<dbReference type="RefSeq" id="WP_180676599.1">
    <property type="nucleotide sequence ID" value="NZ_JACCKA010000001.1"/>
</dbReference>
<dbReference type="PANTHER" id="PTHR46825:SF15">
    <property type="entry name" value="BETA-LACTAMASE-RELATED DOMAIN-CONTAINING PROTEIN"/>
    <property type="match status" value="1"/>
</dbReference>
<feature type="domain" description="Peptidase S12 Pab87-related C-terminal" evidence="3">
    <location>
        <begin position="429"/>
        <end position="532"/>
    </location>
</feature>
<keyword evidence="4" id="KW-0378">Hydrolase</keyword>
<name>A0A853J7W3_9GAMM</name>
<dbReference type="InterPro" id="IPR001466">
    <property type="entry name" value="Beta-lactam-related"/>
</dbReference>
<evidence type="ECO:0000259" key="3">
    <source>
        <dbReference type="Pfam" id="PF11954"/>
    </source>
</evidence>
<evidence type="ECO:0000259" key="2">
    <source>
        <dbReference type="Pfam" id="PF00144"/>
    </source>
</evidence>
<keyword evidence="1" id="KW-0732">Signal</keyword>
<evidence type="ECO:0000313" key="5">
    <source>
        <dbReference type="Proteomes" id="UP000578091"/>
    </source>
</evidence>
<dbReference type="GO" id="GO:0016787">
    <property type="term" value="F:hydrolase activity"/>
    <property type="evidence" value="ECO:0007669"/>
    <property type="project" value="UniProtKB-KW"/>
</dbReference>
<dbReference type="Gene3D" id="2.40.128.600">
    <property type="match status" value="1"/>
</dbReference>